<sequence length="499" mass="58239">MNDRSIRASDAPAAIERALHDLNRRWSAHILSLWKGETPETPPYAIYDGYDALLSLETLAGLDGVGDPERRRCLRHALMDHYLQRLLLPHELEMRTWMRGAKAEVDGEKIGFHEVIPWCQADHSYEKRQILQKETGALCKFLKPFVLNHWELLLSAIRDDLGFDGYVDYCSRKHDMDYGRWYPVMRDFLHQTDALYFDRMARWCEDRFHRPMADLTRFDSINLLSLAEFDGGYPSTALEDTLEFFSRWGFRLEDLPGLHLDMRTDKQSAQALSVFVDIPDAIHILMRPQGGWIDLETLWHELGHGLSAVFTDSGLSAVIRNMSTNYSLSEAYAFLLQNAVMSRPFLTGYLEISPADADILHYYKSLRDLAAFRRYAARFLAEYEMFSGGNLADGDPYARTMQRYTGFYHQPESHLFDLVPEFYSLNYLLGWMGEASLEKTLRDRWGAAWVFRRASGDRLRKWWHQGNRYDIFQFLARNRLAPVHTKPLLERWREALQPK</sequence>
<accession>S7UPJ1</accession>
<protein>
    <recommendedName>
        <fullName evidence="3">Peptidase M3A and M3B thimet/oligopeptidase F</fullName>
    </recommendedName>
</protein>
<gene>
    <name evidence="1" type="ORF">dsmv_0639</name>
</gene>
<keyword evidence="2" id="KW-1185">Reference proteome</keyword>
<dbReference type="STRING" id="897.B2D07_15845"/>
<reference evidence="1 2" key="1">
    <citation type="journal article" date="2013" name="Genome Announc.">
        <title>Draft genome sequences for three mercury-methylating, sulfate-reducing bacteria.</title>
        <authorList>
            <person name="Brown S.D."/>
            <person name="Hurt R.A.Jr."/>
            <person name="Gilmour C.C."/>
            <person name="Elias D.A."/>
        </authorList>
    </citation>
    <scope>NUCLEOTIDE SEQUENCE [LARGE SCALE GENOMIC DNA]</scope>
    <source>
        <strain evidence="1 2">DSM 2059</strain>
    </source>
</reference>
<dbReference type="OrthoDB" id="5484733at2"/>
<comment type="caution">
    <text evidence="1">The sequence shown here is derived from an EMBL/GenBank/DDBJ whole genome shotgun (WGS) entry which is preliminary data.</text>
</comment>
<proteinExistence type="predicted"/>
<dbReference type="RefSeq" id="WP_020877750.1">
    <property type="nucleotide sequence ID" value="NZ_ATHJ01000105.1"/>
</dbReference>
<evidence type="ECO:0008006" key="3">
    <source>
        <dbReference type="Google" id="ProtNLM"/>
    </source>
</evidence>
<dbReference type="AlphaFoldDB" id="S7UPJ1"/>
<evidence type="ECO:0000313" key="2">
    <source>
        <dbReference type="Proteomes" id="UP000014977"/>
    </source>
</evidence>
<name>S7UPJ1_DESML</name>
<dbReference type="EMBL" id="ATHJ01000105">
    <property type="protein sequence ID" value="EPR35934.1"/>
    <property type="molecule type" value="Genomic_DNA"/>
</dbReference>
<organism evidence="1 2">
    <name type="scientific">Desulfococcus multivorans DSM 2059</name>
    <dbReference type="NCBI Taxonomy" id="1121405"/>
    <lineage>
        <taxon>Bacteria</taxon>
        <taxon>Pseudomonadati</taxon>
        <taxon>Thermodesulfobacteriota</taxon>
        <taxon>Desulfobacteria</taxon>
        <taxon>Desulfobacterales</taxon>
        <taxon>Desulfococcaceae</taxon>
        <taxon>Desulfococcus</taxon>
    </lineage>
</organism>
<dbReference type="SUPFAM" id="SSF55486">
    <property type="entry name" value="Metalloproteases ('zincins'), catalytic domain"/>
    <property type="match status" value="1"/>
</dbReference>
<dbReference type="Proteomes" id="UP000014977">
    <property type="component" value="Unassembled WGS sequence"/>
</dbReference>
<dbReference type="eggNOG" id="COG1164">
    <property type="taxonomic scope" value="Bacteria"/>
</dbReference>
<evidence type="ECO:0000313" key="1">
    <source>
        <dbReference type="EMBL" id="EPR35934.1"/>
    </source>
</evidence>